<gene>
    <name evidence="7" type="ORF">AC578_10006</name>
</gene>
<evidence type="ECO:0000256" key="3">
    <source>
        <dbReference type="ARBA" id="ARBA00024893"/>
    </source>
</evidence>
<dbReference type="GO" id="GO:0003729">
    <property type="term" value="F:mRNA binding"/>
    <property type="evidence" value="ECO:0007669"/>
    <property type="project" value="TreeGrafter"/>
</dbReference>
<dbReference type="InterPro" id="IPR040059">
    <property type="entry name" value="PUM3"/>
</dbReference>
<comment type="function">
    <text evidence="3">RNA-binding nucleolar protein required for pre-rRNA processing. Involved in production of 18S rRNA and assembly of small ribosomal subunit.</text>
</comment>
<dbReference type="InterPro" id="IPR033133">
    <property type="entry name" value="PUM-HD"/>
</dbReference>
<feature type="region of interest" description="Disordered" evidence="5">
    <location>
        <begin position="1"/>
        <end position="116"/>
    </location>
</feature>
<evidence type="ECO:0000256" key="4">
    <source>
        <dbReference type="PROSITE-ProRule" id="PRU00317"/>
    </source>
</evidence>
<dbReference type="InterPro" id="IPR016024">
    <property type="entry name" value="ARM-type_fold"/>
</dbReference>
<dbReference type="InterPro" id="IPR012959">
    <property type="entry name" value="CPL_dom"/>
</dbReference>
<accession>A0A139HMF9</accession>
<comment type="caution">
    <text evidence="7">The sequence shown here is derived from an EMBL/GenBank/DDBJ whole genome shotgun (WGS) entry which is preliminary data.</text>
</comment>
<organism evidence="7 8">
    <name type="scientific">Pseudocercospora eumusae</name>
    <dbReference type="NCBI Taxonomy" id="321146"/>
    <lineage>
        <taxon>Eukaryota</taxon>
        <taxon>Fungi</taxon>
        <taxon>Dikarya</taxon>
        <taxon>Ascomycota</taxon>
        <taxon>Pezizomycotina</taxon>
        <taxon>Dothideomycetes</taxon>
        <taxon>Dothideomycetidae</taxon>
        <taxon>Mycosphaerellales</taxon>
        <taxon>Mycosphaerellaceae</taxon>
        <taxon>Pseudocercospora</taxon>
    </lineage>
</organism>
<dbReference type="InterPro" id="IPR001313">
    <property type="entry name" value="Pumilio_RNA-bd_rpt"/>
</dbReference>
<dbReference type="Pfam" id="PF08144">
    <property type="entry name" value="CPL"/>
    <property type="match status" value="1"/>
</dbReference>
<dbReference type="PROSITE" id="PS50303">
    <property type="entry name" value="PUM_HD"/>
    <property type="match status" value="1"/>
</dbReference>
<name>A0A139HMF9_9PEZI</name>
<dbReference type="SUPFAM" id="SSF48371">
    <property type="entry name" value="ARM repeat"/>
    <property type="match status" value="1"/>
</dbReference>
<proteinExistence type="predicted"/>
<dbReference type="EMBL" id="LFZN01000029">
    <property type="protein sequence ID" value="KXT03567.1"/>
    <property type="molecule type" value="Genomic_DNA"/>
</dbReference>
<keyword evidence="2" id="KW-0694">RNA-binding</keyword>
<sequence length="690" mass="76674">MSNKMGGVKRKEAPSNASKSEKKQKTGAFKPKYQPKPAKRSHLDEAAEQDDDEAASGEDADTGAVNPERKKNFQSNSKTDANGKFKLDTSSAEAHAKQRQLAKERKAAKPNADAVQRTKQLWERLRRKSHVPKEERKELVTELFQIIDGRVRDFVFKHDSVRVVQCATKYARSDQLKGIVKELKGDVRDLVESRYGKFLVAKMVVQGDREDKDLIVPQFYGHIKRLINHPEASWIVDDIYRQVATPQQKAMLLREWYGAEYALEGKQMSGKTADKSVTSNLKTILDESPEKRKPILSYLKTMINNLIQKKMTGFTMLHDAMLQYFLATMPGSEEQSEFLEILKGDIDAEEEGGGGDLYRNLAFTRNGAHLVCLALAHGSAKDRKVILKCFKDHIEAMAFDRYAKIVLVTGLDVADDTKMTSQTIVRELLGLQTEDQTQRFDRLEGMITSLDARVPILYPMAGSAKWLMSNEEKQILDEVHEIRKTTSKKDPEARRQELIRTVSEPLLEFVADRATNLVQSSFASQAVTEILLECSGSHRDSAKQAVAELAAGDPTEETHIARDAASGRMLKALVAGGPFDPKTKTAKLSEPRLGFADALYPVIKDHLVDWACSDSSFVCVALLESEDVSDGIKKDVKKALKSGKKQIQEAAQGGDSKAIVNGGEDDGKKSKKGKVAGRGNAGARILLEKL</sequence>
<dbReference type="InterPro" id="IPR011989">
    <property type="entry name" value="ARM-like"/>
</dbReference>
<feature type="repeat" description="Pumilio" evidence="4">
    <location>
        <begin position="182"/>
        <end position="217"/>
    </location>
</feature>
<dbReference type="GO" id="GO:0005730">
    <property type="term" value="C:nucleolus"/>
    <property type="evidence" value="ECO:0007669"/>
    <property type="project" value="TreeGrafter"/>
</dbReference>
<evidence type="ECO:0000256" key="2">
    <source>
        <dbReference type="ARBA" id="ARBA00022884"/>
    </source>
</evidence>
<evidence type="ECO:0000256" key="5">
    <source>
        <dbReference type="SAM" id="MobiDB-lite"/>
    </source>
</evidence>
<feature type="compositionally biased region" description="Acidic residues" evidence="5">
    <location>
        <begin position="46"/>
        <end position="61"/>
    </location>
</feature>
<evidence type="ECO:0000256" key="1">
    <source>
        <dbReference type="ARBA" id="ARBA00022737"/>
    </source>
</evidence>
<dbReference type="PROSITE" id="PS50302">
    <property type="entry name" value="PUM"/>
    <property type="match status" value="1"/>
</dbReference>
<evidence type="ECO:0000313" key="7">
    <source>
        <dbReference type="EMBL" id="KXT03567.1"/>
    </source>
</evidence>
<evidence type="ECO:0000313" key="8">
    <source>
        <dbReference type="Proteomes" id="UP000070133"/>
    </source>
</evidence>
<reference evidence="7 8" key="1">
    <citation type="submission" date="2015-07" db="EMBL/GenBank/DDBJ databases">
        <title>Comparative genomics of the Sigatoka disease complex on banana suggests a link between parallel evolutionary changes in Pseudocercospora fijiensis and Pseudocercospora eumusae and increased virulence on the banana host.</title>
        <authorList>
            <person name="Chang T.-C."/>
            <person name="Salvucci A."/>
            <person name="Crous P.W."/>
            <person name="Stergiopoulos I."/>
        </authorList>
    </citation>
    <scope>NUCLEOTIDE SEQUENCE [LARGE SCALE GENOMIC DNA]</scope>
    <source>
        <strain evidence="7 8">CBS 114824</strain>
    </source>
</reference>
<dbReference type="GO" id="GO:0006417">
    <property type="term" value="P:regulation of translation"/>
    <property type="evidence" value="ECO:0007669"/>
    <property type="project" value="TreeGrafter"/>
</dbReference>
<protein>
    <recommendedName>
        <fullName evidence="6">PUM-HD domain-containing protein</fullName>
    </recommendedName>
</protein>
<dbReference type="OrthoDB" id="497380at2759"/>
<feature type="domain" description="PUM-HD" evidence="6">
    <location>
        <begin position="117"/>
        <end position="506"/>
    </location>
</feature>
<evidence type="ECO:0000259" key="6">
    <source>
        <dbReference type="PROSITE" id="PS50303"/>
    </source>
</evidence>
<dbReference type="STRING" id="321146.A0A139HMF9"/>
<keyword evidence="1" id="KW-0677">Repeat</keyword>
<feature type="region of interest" description="Disordered" evidence="5">
    <location>
        <begin position="648"/>
        <end position="678"/>
    </location>
</feature>
<feature type="compositionally biased region" description="Basic and acidic residues" evidence="5">
    <location>
        <begin position="9"/>
        <end position="24"/>
    </location>
</feature>
<dbReference type="Proteomes" id="UP000070133">
    <property type="component" value="Unassembled WGS sequence"/>
</dbReference>
<dbReference type="SMART" id="SM00025">
    <property type="entry name" value="Pumilio"/>
    <property type="match status" value="5"/>
</dbReference>
<dbReference type="Gene3D" id="1.25.10.10">
    <property type="entry name" value="Leucine-rich Repeat Variant"/>
    <property type="match status" value="1"/>
</dbReference>
<dbReference type="AlphaFoldDB" id="A0A139HMF9"/>
<keyword evidence="8" id="KW-1185">Reference proteome</keyword>
<dbReference type="PANTHER" id="PTHR13389:SF0">
    <property type="entry name" value="PUMILIO HOMOLOG 3"/>
    <property type="match status" value="1"/>
</dbReference>
<dbReference type="PANTHER" id="PTHR13389">
    <property type="entry name" value="PUMILIO HOMOLOG 3"/>
    <property type="match status" value="1"/>
</dbReference>